<evidence type="ECO:0000256" key="3">
    <source>
        <dbReference type="SAM" id="MobiDB-lite"/>
    </source>
</evidence>
<comment type="caution">
    <text evidence="4">The sequence shown here is derived from an EMBL/GenBank/DDBJ whole genome shotgun (WGS) entry which is preliminary data.</text>
</comment>
<sequence>MWAFRRASVHLRNRGLISGTSRISCVKPEIASCYLESHNAESIESQGEVLDALVYLRRFYSTSGSSKSYLKFRSFSSHAGNKSSSDHNDTLEDALPELDTPNGAVHKAASRDGMDGELISELDLYEDESVSDDIQTELESLDSVSDVWEKISPKTEVVSAMIKALFVAPLLPVSRVLDNWVETGNEVTQTEVLSTMLYLRKRKMFVMALQVSEWLESRKQLDWTESMYASHVDLIAKVHGTFKAEKYIEQIPESFRSEIVYRTLLANYVFTKNVEKAEHLFNKMKNSFPVSCFSCTQLLLLYTKTNRKKILNVLLLMERENIKPSHYTYMLLINFKGWSRDISGMEQVLEKMMSEGIVPSMRLQASLARHYAFSGLNDKTEVVLKEMEGDDITKNRLSYRFLLPIYASIGRADEVRRIWRQCESNPDRGECMAGIEAWGKLNEIEEAEAVFDKLLKIAERPSSRHYAALLNVYANHGMLTKGKALISRMAESGAAVMPVAWNAIVKLYAGAGEVEAAYSILENGVTQKGGRALVTSYLTILDHYANKGDVHNAEKMFLKMRLVGYPVKMRSYRSLLNAYINAKAPAYGFRERIRGDNLAPNNAFAGLLAQADAINGSFGAKFLA</sequence>
<feature type="region of interest" description="Disordered" evidence="3">
    <location>
        <begin position="78"/>
        <end position="101"/>
    </location>
</feature>
<dbReference type="EMBL" id="SDAM02000121">
    <property type="protein sequence ID" value="KAH6828671.1"/>
    <property type="molecule type" value="Genomic_DNA"/>
</dbReference>
<protein>
    <recommendedName>
        <fullName evidence="6">Pentatricopeptide repeat-containing protein</fullName>
    </recommendedName>
</protein>
<gene>
    <name evidence="4" type="ORF">C2S53_006669</name>
</gene>
<evidence type="ECO:0008006" key="6">
    <source>
        <dbReference type="Google" id="ProtNLM"/>
    </source>
</evidence>
<dbReference type="InterPro" id="IPR011990">
    <property type="entry name" value="TPR-like_helical_dom_sf"/>
</dbReference>
<proteinExistence type="inferred from homology"/>
<reference evidence="4 5" key="1">
    <citation type="journal article" date="2021" name="Nat. Commun.">
        <title>Incipient diploidization of the medicinal plant Perilla within 10,000 years.</title>
        <authorList>
            <person name="Zhang Y."/>
            <person name="Shen Q."/>
            <person name="Leng L."/>
            <person name="Zhang D."/>
            <person name="Chen S."/>
            <person name="Shi Y."/>
            <person name="Ning Z."/>
            <person name="Chen S."/>
        </authorList>
    </citation>
    <scope>NUCLEOTIDE SEQUENCE [LARGE SCALE GENOMIC DNA]</scope>
    <source>
        <strain evidence="5">cv. PC099</strain>
    </source>
</reference>
<evidence type="ECO:0000256" key="2">
    <source>
        <dbReference type="ARBA" id="ARBA00022737"/>
    </source>
</evidence>
<dbReference type="PANTHER" id="PTHR45717">
    <property type="entry name" value="OS12G0527900 PROTEIN"/>
    <property type="match status" value="1"/>
</dbReference>
<evidence type="ECO:0000313" key="4">
    <source>
        <dbReference type="EMBL" id="KAH6828671.1"/>
    </source>
</evidence>
<dbReference type="InterPro" id="IPR002885">
    <property type="entry name" value="PPR_rpt"/>
</dbReference>
<organism evidence="4 5">
    <name type="scientific">Perilla frutescens var. hirtella</name>
    <name type="common">Perilla citriodora</name>
    <name type="synonym">Perilla setoyensis</name>
    <dbReference type="NCBI Taxonomy" id="608512"/>
    <lineage>
        <taxon>Eukaryota</taxon>
        <taxon>Viridiplantae</taxon>
        <taxon>Streptophyta</taxon>
        <taxon>Embryophyta</taxon>
        <taxon>Tracheophyta</taxon>
        <taxon>Spermatophyta</taxon>
        <taxon>Magnoliopsida</taxon>
        <taxon>eudicotyledons</taxon>
        <taxon>Gunneridae</taxon>
        <taxon>Pentapetalae</taxon>
        <taxon>asterids</taxon>
        <taxon>lamiids</taxon>
        <taxon>Lamiales</taxon>
        <taxon>Lamiaceae</taxon>
        <taxon>Nepetoideae</taxon>
        <taxon>Elsholtzieae</taxon>
        <taxon>Perilla</taxon>
    </lineage>
</organism>
<dbReference type="Pfam" id="PF01535">
    <property type="entry name" value="PPR"/>
    <property type="match status" value="4"/>
</dbReference>
<dbReference type="AlphaFoldDB" id="A0AAD4P731"/>
<dbReference type="Pfam" id="PF13812">
    <property type="entry name" value="PPR_3"/>
    <property type="match status" value="1"/>
</dbReference>
<keyword evidence="5" id="KW-1185">Reference proteome</keyword>
<dbReference type="Gene3D" id="1.25.40.10">
    <property type="entry name" value="Tetratricopeptide repeat domain"/>
    <property type="match status" value="3"/>
</dbReference>
<dbReference type="GO" id="GO:0005739">
    <property type="term" value="C:mitochondrion"/>
    <property type="evidence" value="ECO:0007669"/>
    <property type="project" value="TreeGrafter"/>
</dbReference>
<dbReference type="PANTHER" id="PTHR45717:SF15">
    <property type="entry name" value="AGL218WP"/>
    <property type="match status" value="1"/>
</dbReference>
<accession>A0AAD4P731</accession>
<evidence type="ECO:0000256" key="1">
    <source>
        <dbReference type="ARBA" id="ARBA00007626"/>
    </source>
</evidence>
<comment type="similarity">
    <text evidence="1">Belongs to the PPR family. P subfamily.</text>
</comment>
<keyword evidence="2" id="KW-0677">Repeat</keyword>
<evidence type="ECO:0000313" key="5">
    <source>
        <dbReference type="Proteomes" id="UP001190926"/>
    </source>
</evidence>
<dbReference type="Proteomes" id="UP001190926">
    <property type="component" value="Unassembled WGS sequence"/>
</dbReference>
<name>A0AAD4P731_PERFH</name>
<dbReference type="GO" id="GO:0003729">
    <property type="term" value="F:mRNA binding"/>
    <property type="evidence" value="ECO:0007669"/>
    <property type="project" value="UniProtKB-ARBA"/>
</dbReference>